<dbReference type="Proteomes" id="UP000284375">
    <property type="component" value="Unassembled WGS sequence"/>
</dbReference>
<dbReference type="GO" id="GO:0004674">
    <property type="term" value="F:protein serine/threonine kinase activity"/>
    <property type="evidence" value="ECO:0007669"/>
    <property type="project" value="UniProtKB-EC"/>
</dbReference>
<dbReference type="AlphaFoldDB" id="A0A423VYU5"/>
<name>A0A423VYU5_CYTCH</name>
<protein>
    <recommendedName>
        <fullName evidence="1">non-specific serine/threonine protein kinase</fullName>
        <ecNumber evidence="1">2.7.11.1</ecNumber>
    </recommendedName>
</protein>
<proteinExistence type="predicted"/>
<dbReference type="EC" id="2.7.11.1" evidence="1"/>
<evidence type="ECO:0000256" key="2">
    <source>
        <dbReference type="ARBA" id="ARBA00047899"/>
    </source>
</evidence>
<comment type="catalytic activity">
    <reaction evidence="2">
        <text>L-threonyl-[protein] + ATP = O-phospho-L-threonyl-[protein] + ADP + H(+)</text>
        <dbReference type="Rhea" id="RHEA:46608"/>
        <dbReference type="Rhea" id="RHEA-COMP:11060"/>
        <dbReference type="Rhea" id="RHEA-COMP:11605"/>
        <dbReference type="ChEBI" id="CHEBI:15378"/>
        <dbReference type="ChEBI" id="CHEBI:30013"/>
        <dbReference type="ChEBI" id="CHEBI:30616"/>
        <dbReference type="ChEBI" id="CHEBI:61977"/>
        <dbReference type="ChEBI" id="CHEBI:456216"/>
        <dbReference type="EC" id="2.7.11.1"/>
    </reaction>
</comment>
<dbReference type="EMBL" id="LJZO01000021">
    <property type="protein sequence ID" value="ROV96205.1"/>
    <property type="molecule type" value="Genomic_DNA"/>
</dbReference>
<dbReference type="InterPro" id="IPR008266">
    <property type="entry name" value="Tyr_kinase_AS"/>
</dbReference>
<dbReference type="Gene3D" id="1.10.510.10">
    <property type="entry name" value="Transferase(Phosphotransferase) domain 1"/>
    <property type="match status" value="1"/>
</dbReference>
<evidence type="ECO:0000256" key="3">
    <source>
        <dbReference type="ARBA" id="ARBA00048679"/>
    </source>
</evidence>
<keyword evidence="5" id="KW-1185">Reference proteome</keyword>
<dbReference type="PROSITE" id="PS00109">
    <property type="entry name" value="PROTEIN_KINASE_TYR"/>
    <property type="match status" value="1"/>
</dbReference>
<evidence type="ECO:0000313" key="4">
    <source>
        <dbReference type="EMBL" id="ROV96205.1"/>
    </source>
</evidence>
<reference evidence="4 5" key="1">
    <citation type="submission" date="2015-09" db="EMBL/GenBank/DDBJ databases">
        <title>Host preference determinants of Valsa canker pathogens revealed by comparative genomics.</title>
        <authorList>
            <person name="Yin Z."/>
            <person name="Huang L."/>
        </authorList>
    </citation>
    <scope>NUCLEOTIDE SEQUENCE [LARGE SCALE GENOMIC DNA]</scope>
    <source>
        <strain evidence="4 5">YSFL</strain>
    </source>
</reference>
<dbReference type="OrthoDB" id="4062651at2759"/>
<dbReference type="SUPFAM" id="SSF56112">
    <property type="entry name" value="Protein kinase-like (PK-like)"/>
    <property type="match status" value="1"/>
</dbReference>
<evidence type="ECO:0000256" key="1">
    <source>
        <dbReference type="ARBA" id="ARBA00012513"/>
    </source>
</evidence>
<organism evidence="4 5">
    <name type="scientific">Cytospora chrysosperma</name>
    <name type="common">Cytospora canker fungus</name>
    <name type="synonym">Sphaeria chrysosperma</name>
    <dbReference type="NCBI Taxonomy" id="252740"/>
    <lineage>
        <taxon>Eukaryota</taxon>
        <taxon>Fungi</taxon>
        <taxon>Dikarya</taxon>
        <taxon>Ascomycota</taxon>
        <taxon>Pezizomycotina</taxon>
        <taxon>Sordariomycetes</taxon>
        <taxon>Sordariomycetidae</taxon>
        <taxon>Diaporthales</taxon>
        <taxon>Cytosporaceae</taxon>
        <taxon>Cytospora</taxon>
    </lineage>
</organism>
<comment type="caution">
    <text evidence="4">The sequence shown here is derived from an EMBL/GenBank/DDBJ whole genome shotgun (WGS) entry which is preliminary data.</text>
</comment>
<dbReference type="InterPro" id="IPR011009">
    <property type="entry name" value="Kinase-like_dom_sf"/>
</dbReference>
<accession>A0A423VYU5</accession>
<comment type="catalytic activity">
    <reaction evidence="3">
        <text>L-seryl-[protein] + ATP = O-phospho-L-seryl-[protein] + ADP + H(+)</text>
        <dbReference type="Rhea" id="RHEA:17989"/>
        <dbReference type="Rhea" id="RHEA-COMP:9863"/>
        <dbReference type="Rhea" id="RHEA-COMP:11604"/>
        <dbReference type="ChEBI" id="CHEBI:15378"/>
        <dbReference type="ChEBI" id="CHEBI:29999"/>
        <dbReference type="ChEBI" id="CHEBI:30616"/>
        <dbReference type="ChEBI" id="CHEBI:83421"/>
        <dbReference type="ChEBI" id="CHEBI:456216"/>
        <dbReference type="EC" id="2.7.11.1"/>
    </reaction>
</comment>
<gene>
    <name evidence="4" type="ORF">VSDG_05032</name>
</gene>
<evidence type="ECO:0000313" key="5">
    <source>
        <dbReference type="Proteomes" id="UP000284375"/>
    </source>
</evidence>
<sequence length="388" mass="43847">MADGGEEVEELVIQALAGYVDQLDADVKLVNFSIDGDVISTSSDAADDSAQAPLYCLIEMIPEHYRSGRVVSRADLVECVDLVTYRTQPGSRAMFKYQFHHNQALRNWHELNCWMRLSGHPNIVPFDRVVTDHEDVPDHGTFEVVVGFTSVFVPGLTVQDNPSRIFKLKHLEQLIKVVDDLNLEFGIVHQDIAPRNLLIDPVTDTLQIFDFSCAGKLGWEGATKDQWLFNNSGSFKLDLIGVVATVYEIITRDTQLAAQVLMGAEITTIEEKEWVKHPDVNLEEDVSHYRQTLRNWLERRSQPENLITHYTQATSQLEWPQSWRPEVPWLDRDGNSLGEYSPCSSVPRAALRALGLKFVEWERPAHNKIPDGFRVLGNGALAAQTDLE</sequence>